<dbReference type="GO" id="GO:0003700">
    <property type="term" value="F:DNA-binding transcription factor activity"/>
    <property type="evidence" value="ECO:0007669"/>
    <property type="project" value="TreeGrafter"/>
</dbReference>
<proteinExistence type="predicted"/>
<reference evidence="3" key="1">
    <citation type="submission" date="2023-04" db="EMBL/GenBank/DDBJ databases">
        <title>Macrococci isolated from food, foodproducing animals, and human clinical materials.</title>
        <authorList>
            <person name="Maslanova I."/>
            <person name="Svec P."/>
            <person name="Sedlacek I."/>
            <person name="Novakova D."/>
            <person name="Keller J.E."/>
            <person name="Schwendener S."/>
            <person name="Finstrlova A."/>
            <person name="Botka T."/>
            <person name="Kovarovic V."/>
            <person name="Petras P."/>
            <person name="Perreten V."/>
            <person name="Pantucek R."/>
        </authorList>
    </citation>
    <scope>NUCLEOTIDE SEQUENCE</scope>
    <source>
        <strain evidence="3">NRL/St 13/116</strain>
    </source>
</reference>
<dbReference type="AlphaFoldDB" id="A0AAU6REB9"/>
<evidence type="ECO:0000313" key="3">
    <source>
        <dbReference type="EMBL" id="WZE68566.1"/>
    </source>
</evidence>
<dbReference type="RefSeq" id="WP_420496207.1">
    <property type="nucleotide sequence ID" value="NZ_CP124585.1"/>
</dbReference>
<dbReference type="PANTHER" id="PTHR46797:SF1">
    <property type="entry name" value="METHYLPHOSPHONATE SYNTHASE"/>
    <property type="match status" value="1"/>
</dbReference>
<keyword evidence="1" id="KW-0238">DNA-binding</keyword>
<dbReference type="EMBL" id="CP124585">
    <property type="protein sequence ID" value="WZE68566.1"/>
    <property type="molecule type" value="Genomic_DNA"/>
</dbReference>
<evidence type="ECO:0000259" key="2">
    <source>
        <dbReference type="PROSITE" id="PS50943"/>
    </source>
</evidence>
<dbReference type="CDD" id="cd00093">
    <property type="entry name" value="HTH_XRE"/>
    <property type="match status" value="1"/>
</dbReference>
<dbReference type="Gene3D" id="1.10.260.40">
    <property type="entry name" value="lambda repressor-like DNA-binding domains"/>
    <property type="match status" value="1"/>
</dbReference>
<evidence type="ECO:0000256" key="1">
    <source>
        <dbReference type="ARBA" id="ARBA00023125"/>
    </source>
</evidence>
<protein>
    <submittedName>
        <fullName evidence="3">Helix-turn-helix transcriptional regulator</fullName>
    </submittedName>
</protein>
<sequence length="224" mass="26499">MSEESSLGHRIKEARKEYSLTLKELGEKVGVTHAFLSRIENNKVKPSDELLQKIAHALDYNDSQDYLNEFRLLAGTYNDIEKGSKFYNSLKSSGRLEIPRYNIKDTKEDKIVERPFYKLNYLFESDFKVFYDIKTTLLGEKVATIEIPNDVINQLYKDINRRIIECVKQNPELLKSIEQPDVIDEYKDKRRKRTSEMYDYLNLIDTNENAEEFMREIFDDENLI</sequence>
<dbReference type="PANTHER" id="PTHR46797">
    <property type="entry name" value="HTH-TYPE TRANSCRIPTIONAL REGULATOR"/>
    <property type="match status" value="1"/>
</dbReference>
<organism evidence="3">
    <name type="scientific">Macrococcus psychrotolerans</name>
    <dbReference type="NCBI Taxonomy" id="3039389"/>
    <lineage>
        <taxon>Bacteria</taxon>
        <taxon>Bacillati</taxon>
        <taxon>Bacillota</taxon>
        <taxon>Bacilli</taxon>
        <taxon>Bacillales</taxon>
        <taxon>Staphylococcaceae</taxon>
        <taxon>Macrococcus</taxon>
    </lineage>
</organism>
<feature type="domain" description="HTH cro/C1-type" evidence="2">
    <location>
        <begin position="11"/>
        <end position="67"/>
    </location>
</feature>
<dbReference type="SUPFAM" id="SSF47413">
    <property type="entry name" value="lambda repressor-like DNA-binding domains"/>
    <property type="match status" value="1"/>
</dbReference>
<accession>A0AAU6REB9</accession>
<name>A0AAU6REB9_9STAP</name>
<dbReference type="SMART" id="SM00530">
    <property type="entry name" value="HTH_XRE"/>
    <property type="match status" value="1"/>
</dbReference>
<dbReference type="PROSITE" id="PS50943">
    <property type="entry name" value="HTH_CROC1"/>
    <property type="match status" value="1"/>
</dbReference>
<gene>
    <name evidence="3" type="ORF">QA540_09395</name>
</gene>
<dbReference type="GO" id="GO:0005829">
    <property type="term" value="C:cytosol"/>
    <property type="evidence" value="ECO:0007669"/>
    <property type="project" value="TreeGrafter"/>
</dbReference>
<dbReference type="InterPro" id="IPR010982">
    <property type="entry name" value="Lambda_DNA-bd_dom_sf"/>
</dbReference>
<dbReference type="GO" id="GO:0003677">
    <property type="term" value="F:DNA binding"/>
    <property type="evidence" value="ECO:0007669"/>
    <property type="project" value="UniProtKB-KW"/>
</dbReference>
<dbReference type="InterPro" id="IPR001387">
    <property type="entry name" value="Cro/C1-type_HTH"/>
</dbReference>
<dbReference type="InterPro" id="IPR050807">
    <property type="entry name" value="TransReg_Diox_bact_type"/>
</dbReference>
<dbReference type="Pfam" id="PF01381">
    <property type="entry name" value="HTH_3"/>
    <property type="match status" value="1"/>
</dbReference>